<comment type="caution">
    <text evidence="2">The sequence shown here is derived from an EMBL/GenBank/DDBJ whole genome shotgun (WGS) entry which is preliminary data.</text>
</comment>
<feature type="compositionally biased region" description="Polar residues" evidence="1">
    <location>
        <begin position="1"/>
        <end position="10"/>
    </location>
</feature>
<dbReference type="OrthoDB" id="3533053at2759"/>
<dbReference type="AlphaFoldDB" id="A0A4S8RCF7"/>
<evidence type="ECO:0000313" key="3">
    <source>
        <dbReference type="Proteomes" id="UP000308671"/>
    </source>
</evidence>
<keyword evidence="3" id="KW-1185">Reference proteome</keyword>
<sequence>MSNDLSSSDPVNPPTVPQRSAAIVNPDGRWALYHETIDSPDIPETSYYLLELGTGITTKLPKSAESAPPGSTLTNFIWADKTTLFCQAQMNQTTYFFTLRGPQFALHLANAGHVSTLMTISKALLVICGNNKNRKIYVVIAVSGIGTGTTSARPSASEVDSLGYSSRPGRQILRCLVFKIQRILPYISIEDISGDILETINLRYVPFPTQVSMGPRNFDICTKGLAFVAQTEEQSQAQHDAISDVYFIPFDQLPTPKKLKELIPIRMKTIGITGSASVPVLSPTNPFWLAFLKRNDNSTERGKTFIFKVSVHPREHQSYHPQRIFVSAEEIYFAPNPANLAWAGPSQSMSPRKLFYWVDSQMAMVEILIPIRINDSPLVCTWVVTGFDHGGSILGIDCLNKSRLHDDDPRLLISRASANRSTDFLIYNPDTGDRSMVQCAPIGEVMTEQNQDNSNETGDNFGDLTEDGIIEDGITENREEVSQESDHNEDGIFEDEIIDDKVIDNRGVGDESNSIKDRIIEDGFVEDRIIEDMIAEDRVEVINEDREEVITEDREEAINTTNDIADRISEDGEEVINESNGPEDGIIENGEESDHESEDENDPLEPPFPALENRGGQADSPLRRHSSHILIIQWLEARRRRGLPELDL</sequence>
<evidence type="ECO:0000313" key="2">
    <source>
        <dbReference type="EMBL" id="THV52089.1"/>
    </source>
</evidence>
<proteinExistence type="predicted"/>
<name>A0A4S8RCF7_9HELO</name>
<protein>
    <submittedName>
        <fullName evidence="2">Uncharacterized protein</fullName>
    </submittedName>
</protein>
<reference evidence="2 3" key="1">
    <citation type="submission" date="2017-12" db="EMBL/GenBank/DDBJ databases">
        <title>Comparative genomics of Botrytis spp.</title>
        <authorList>
            <person name="Valero-Jimenez C.A."/>
            <person name="Tapia P."/>
            <person name="Veloso J."/>
            <person name="Silva-Moreno E."/>
            <person name="Staats M."/>
            <person name="Valdes J.H."/>
            <person name="Van Kan J.A.L."/>
        </authorList>
    </citation>
    <scope>NUCLEOTIDE SEQUENCE [LARGE SCALE GENOMIC DNA]</scope>
    <source>
        <strain evidence="2 3">MUCL435</strain>
    </source>
</reference>
<organism evidence="2 3">
    <name type="scientific">Botrytis galanthina</name>
    <dbReference type="NCBI Taxonomy" id="278940"/>
    <lineage>
        <taxon>Eukaryota</taxon>
        <taxon>Fungi</taxon>
        <taxon>Dikarya</taxon>
        <taxon>Ascomycota</taxon>
        <taxon>Pezizomycotina</taxon>
        <taxon>Leotiomycetes</taxon>
        <taxon>Helotiales</taxon>
        <taxon>Sclerotiniaceae</taxon>
        <taxon>Botrytis</taxon>
    </lineage>
</organism>
<feature type="region of interest" description="Disordered" evidence="1">
    <location>
        <begin position="562"/>
        <end position="623"/>
    </location>
</feature>
<gene>
    <name evidence="2" type="ORF">BGAL_0089g00150</name>
</gene>
<dbReference type="Proteomes" id="UP000308671">
    <property type="component" value="Unassembled WGS sequence"/>
</dbReference>
<feature type="region of interest" description="Disordered" evidence="1">
    <location>
        <begin position="448"/>
        <end position="467"/>
    </location>
</feature>
<feature type="compositionally biased region" description="Acidic residues" evidence="1">
    <location>
        <begin position="585"/>
        <end position="603"/>
    </location>
</feature>
<accession>A0A4S8RCF7</accession>
<dbReference type="EMBL" id="PQXL01000089">
    <property type="protein sequence ID" value="THV52089.1"/>
    <property type="molecule type" value="Genomic_DNA"/>
</dbReference>
<feature type="compositionally biased region" description="Polar residues" evidence="1">
    <location>
        <begin position="448"/>
        <end position="458"/>
    </location>
</feature>
<evidence type="ECO:0000256" key="1">
    <source>
        <dbReference type="SAM" id="MobiDB-lite"/>
    </source>
</evidence>
<feature type="region of interest" description="Disordered" evidence="1">
    <location>
        <begin position="1"/>
        <end position="20"/>
    </location>
</feature>